<accession>A0AAU7XNT0</accession>
<evidence type="ECO:0000313" key="2">
    <source>
        <dbReference type="EMBL" id="XBY59285.1"/>
    </source>
</evidence>
<dbReference type="PANTHER" id="PTHR15032">
    <property type="entry name" value="N-ACYL-PHOSPHATIDYLETHANOLAMINE-HYDROLYZING PHOSPHOLIPASE D"/>
    <property type="match status" value="1"/>
</dbReference>
<proteinExistence type="predicted"/>
<feature type="domain" description="Metallo-beta-lactamase" evidence="1">
    <location>
        <begin position="124"/>
        <end position="318"/>
    </location>
</feature>
<dbReference type="RefSeq" id="WP_218927587.1">
    <property type="nucleotide sequence ID" value="NZ_CP158484.1"/>
</dbReference>
<dbReference type="AlphaFoldDB" id="A0AAU7XNT0"/>
<dbReference type="Pfam" id="PF12706">
    <property type="entry name" value="Lactamase_B_2"/>
    <property type="match status" value="1"/>
</dbReference>
<gene>
    <name evidence="2" type="ORF">V8F66_02050</name>
</gene>
<name>A0AAU7XNT0_9GAMM</name>
<sequence>MKSRWKKILGVLLLLVLSIGVAGYAYLQSPKFGAPPDQESLALFQQSPNYSDGIFHNLEPIPEITMESDSDRGWLDFFFTGDSGRAPPQALPTVKTNLHEIEQSEDIIVWLGHSSFYVQVAGQRILIDPVLSQNASPIPFTIQAFEGTSIYTVEDIPDIDYVLISHDHWDHLDYPTVMALKDQIDNVIVGLGVGSHFRSWGFDNDQIIETDWNTQISLDDELVIHVLPARHYSGRLFQRNQTLWVSFGIQSPQRQLYFSGDSGYGSHFQIIANALGAVDVAMLDAGQYDEQWRFTHMTPEDAAQAGRDLRATGVIPAHVGRFSLAFHDWDDPFNQLAGLEQDEPFGLLTPRIGEVIELASLSELDFNQWWNIDDTSDN</sequence>
<dbReference type="GO" id="GO:0005737">
    <property type="term" value="C:cytoplasm"/>
    <property type="evidence" value="ECO:0007669"/>
    <property type="project" value="TreeGrafter"/>
</dbReference>
<dbReference type="KEGG" id="vrs:V8F66_02050"/>
<dbReference type="InterPro" id="IPR001279">
    <property type="entry name" value="Metallo-B-lactamas"/>
</dbReference>
<protein>
    <submittedName>
        <fullName evidence="2">MBL fold metallo-hydrolase</fullName>
    </submittedName>
</protein>
<organism evidence="2">
    <name type="scientific">Vreelandella sp. SM1641</name>
    <dbReference type="NCBI Taxonomy" id="3126101"/>
    <lineage>
        <taxon>Bacteria</taxon>
        <taxon>Pseudomonadati</taxon>
        <taxon>Pseudomonadota</taxon>
        <taxon>Gammaproteobacteria</taxon>
        <taxon>Oceanospirillales</taxon>
        <taxon>Halomonadaceae</taxon>
        <taxon>Vreelandella</taxon>
    </lineage>
</organism>
<evidence type="ECO:0000259" key="1">
    <source>
        <dbReference type="Pfam" id="PF12706"/>
    </source>
</evidence>
<dbReference type="PANTHER" id="PTHR15032:SF4">
    <property type="entry name" value="N-ACYL-PHOSPHATIDYLETHANOLAMINE-HYDROLYZING PHOSPHOLIPASE D"/>
    <property type="match status" value="1"/>
</dbReference>
<dbReference type="EMBL" id="CP158484">
    <property type="protein sequence ID" value="XBY59285.1"/>
    <property type="molecule type" value="Genomic_DNA"/>
</dbReference>
<reference evidence="2" key="1">
    <citation type="submission" date="2024-02" db="EMBL/GenBank/DDBJ databases">
        <title>Complete genome sequence of Vreelandella sp. SM1641, a marine exopolysaccharide-producing bacterium isolated from deep-sea hydrothermal sediment of the southwest Indian Ocean.</title>
        <authorList>
            <person name="Zhu H."/>
            <person name="Sun M."/>
        </authorList>
    </citation>
    <scope>NUCLEOTIDE SEQUENCE</scope>
    <source>
        <strain evidence="2">SM1641</strain>
    </source>
</reference>